<dbReference type="InterPro" id="IPR026022">
    <property type="entry name" value="PhoU_dom"/>
</dbReference>
<feature type="transmembrane region" description="Helical" evidence="6">
    <location>
        <begin position="47"/>
        <end position="66"/>
    </location>
</feature>
<dbReference type="EMBL" id="FOIN01000010">
    <property type="protein sequence ID" value="SET41570.1"/>
    <property type="molecule type" value="Genomic_DNA"/>
</dbReference>
<keyword evidence="2" id="KW-1003">Cell membrane</keyword>
<gene>
    <name evidence="8" type="ORF">IMSAGC017_02234</name>
    <name evidence="9" type="ORF">SAMN04489758_1105</name>
</gene>
<dbReference type="AlphaFoldDB" id="A0A1I0E8R1"/>
<keyword evidence="3 6" id="KW-0812">Transmembrane</keyword>
<evidence type="ECO:0000256" key="6">
    <source>
        <dbReference type="SAM" id="Phobius"/>
    </source>
</evidence>
<proteinExistence type="predicted"/>
<feature type="domain" description="PhoU" evidence="7">
    <location>
        <begin position="453"/>
        <end position="537"/>
    </location>
</feature>
<evidence type="ECO:0000313" key="8">
    <source>
        <dbReference type="EMBL" id="GFI42187.1"/>
    </source>
</evidence>
<feature type="transmembrane region" description="Helical" evidence="6">
    <location>
        <begin position="86"/>
        <end position="104"/>
    </location>
</feature>
<organism evidence="9 10">
    <name type="scientific">Thomasclavelia cocleata</name>
    <dbReference type="NCBI Taxonomy" id="69824"/>
    <lineage>
        <taxon>Bacteria</taxon>
        <taxon>Bacillati</taxon>
        <taxon>Bacillota</taxon>
        <taxon>Erysipelotrichia</taxon>
        <taxon>Erysipelotrichales</taxon>
        <taxon>Coprobacillaceae</taxon>
        <taxon>Thomasclavelia</taxon>
    </lineage>
</organism>
<dbReference type="SUPFAM" id="SSF109755">
    <property type="entry name" value="PhoU-like"/>
    <property type="match status" value="1"/>
</dbReference>
<evidence type="ECO:0000313" key="10">
    <source>
        <dbReference type="Proteomes" id="UP000198558"/>
    </source>
</evidence>
<feature type="transmembrane region" description="Helical" evidence="6">
    <location>
        <begin position="243"/>
        <end position="268"/>
    </location>
</feature>
<reference evidence="10" key="1">
    <citation type="submission" date="2016-10" db="EMBL/GenBank/DDBJ databases">
        <authorList>
            <person name="Varghese N."/>
            <person name="Submissions S."/>
        </authorList>
    </citation>
    <scope>NUCLEOTIDE SEQUENCE [LARGE SCALE GENOMIC DNA]</scope>
    <source>
        <strain evidence="10">DSM 1551</strain>
    </source>
</reference>
<feature type="transmembrane region" description="Helical" evidence="6">
    <location>
        <begin position="288"/>
        <end position="309"/>
    </location>
</feature>
<dbReference type="NCBIfam" id="NF037997">
    <property type="entry name" value="Na_Pi_symport"/>
    <property type="match status" value="1"/>
</dbReference>
<evidence type="ECO:0000313" key="9">
    <source>
        <dbReference type="EMBL" id="SET41570.1"/>
    </source>
</evidence>
<dbReference type="GO" id="GO:0044341">
    <property type="term" value="P:sodium-dependent phosphate transport"/>
    <property type="evidence" value="ECO:0007669"/>
    <property type="project" value="InterPro"/>
</dbReference>
<feature type="domain" description="PhoU" evidence="7">
    <location>
        <begin position="347"/>
        <end position="432"/>
    </location>
</feature>
<feature type="transmembrane region" description="Helical" evidence="6">
    <location>
        <begin position="6"/>
        <end position="26"/>
    </location>
</feature>
<feature type="transmembrane region" description="Helical" evidence="6">
    <location>
        <begin position="176"/>
        <end position="199"/>
    </location>
</feature>
<evidence type="ECO:0000256" key="4">
    <source>
        <dbReference type="ARBA" id="ARBA00022989"/>
    </source>
</evidence>
<evidence type="ECO:0000259" key="7">
    <source>
        <dbReference type="Pfam" id="PF01895"/>
    </source>
</evidence>
<keyword evidence="4 6" id="KW-1133">Transmembrane helix</keyword>
<dbReference type="Pfam" id="PF02690">
    <property type="entry name" value="Na_Pi_cotrans"/>
    <property type="match status" value="2"/>
</dbReference>
<dbReference type="EMBL" id="BLMI01000272">
    <property type="protein sequence ID" value="GFI42187.1"/>
    <property type="molecule type" value="Genomic_DNA"/>
</dbReference>
<dbReference type="Proteomes" id="UP000198558">
    <property type="component" value="Unassembled WGS sequence"/>
</dbReference>
<dbReference type="GeneID" id="78288171"/>
<dbReference type="InterPro" id="IPR038078">
    <property type="entry name" value="PhoU-like_sf"/>
</dbReference>
<comment type="subcellular location">
    <subcellularLocation>
        <location evidence="1">Cell membrane</location>
        <topology evidence="1">Multi-pass membrane protein</topology>
    </subcellularLocation>
</comment>
<dbReference type="NCBIfam" id="TIGR00704">
    <property type="entry name" value="NaPi_cotrn_rel"/>
    <property type="match status" value="1"/>
</dbReference>
<feature type="transmembrane region" description="Helical" evidence="6">
    <location>
        <begin position="133"/>
        <end position="155"/>
    </location>
</feature>
<dbReference type="InterPro" id="IPR003841">
    <property type="entry name" value="Na/Pi_transpt"/>
</dbReference>
<keyword evidence="5 6" id="KW-0472">Membrane</keyword>
<evidence type="ECO:0000256" key="2">
    <source>
        <dbReference type="ARBA" id="ARBA00022475"/>
    </source>
</evidence>
<dbReference type="PANTHER" id="PTHR10010:SF46">
    <property type="entry name" value="SODIUM-DEPENDENT PHOSPHATE TRANSPORT PROTEIN 2B"/>
    <property type="match status" value="1"/>
</dbReference>
<dbReference type="Pfam" id="PF01895">
    <property type="entry name" value="PhoU"/>
    <property type="match status" value="2"/>
</dbReference>
<dbReference type="OrthoDB" id="9763003at2"/>
<keyword evidence="10" id="KW-1185">Reference proteome</keyword>
<dbReference type="InterPro" id="IPR004633">
    <property type="entry name" value="NaPi_cotrn-rel/YqeW-like"/>
</dbReference>
<dbReference type="GO" id="GO:0005436">
    <property type="term" value="F:sodium:phosphate symporter activity"/>
    <property type="evidence" value="ECO:0007669"/>
    <property type="project" value="InterPro"/>
</dbReference>
<feature type="transmembrane region" description="Helical" evidence="6">
    <location>
        <begin position="111"/>
        <end position="127"/>
    </location>
</feature>
<accession>A0A1I0E8R1</accession>
<dbReference type="Gene3D" id="1.20.58.220">
    <property type="entry name" value="Phosphate transport system protein phou homolog 2, domain 2"/>
    <property type="match status" value="1"/>
</dbReference>
<reference evidence="9" key="2">
    <citation type="submission" date="2016-10" db="EMBL/GenBank/DDBJ databases">
        <authorList>
            <person name="de Groot N.N."/>
        </authorList>
    </citation>
    <scope>NUCLEOTIDE SEQUENCE [LARGE SCALE GENOMIC DNA]</scope>
    <source>
        <strain evidence="9">DSM 1551</strain>
    </source>
</reference>
<evidence type="ECO:0000256" key="3">
    <source>
        <dbReference type="ARBA" id="ARBA00022692"/>
    </source>
</evidence>
<feature type="transmembrane region" description="Helical" evidence="6">
    <location>
        <begin position="205"/>
        <end position="231"/>
    </location>
</feature>
<evidence type="ECO:0000256" key="1">
    <source>
        <dbReference type="ARBA" id="ARBA00004651"/>
    </source>
</evidence>
<evidence type="ECO:0000313" key="11">
    <source>
        <dbReference type="Proteomes" id="UP000490821"/>
    </source>
</evidence>
<protein>
    <submittedName>
        <fullName evidence="9">Phosphate:Na+ symporter</fullName>
    </submittedName>
</protein>
<name>A0A1I0E8R1_9FIRM</name>
<reference evidence="8 11" key="3">
    <citation type="journal article" date="2020" name="Microbiome">
        <title>Single-cell genomics of uncultured bacteria reveals dietary fiber responders in the mouse gut microbiota.</title>
        <authorList>
            <person name="Chijiiwa R."/>
            <person name="Hosokawa M."/>
            <person name="Kogawa M."/>
            <person name="Nishikawa Y."/>
            <person name="Ide K."/>
            <person name="Sakanashi C."/>
            <person name="Takahashi K."/>
            <person name="Takeyama H."/>
        </authorList>
    </citation>
    <scope>NUCLEOTIDE SEQUENCE [LARGE SCALE GENOMIC DNA]</scope>
    <source>
        <strain evidence="8">IMSAGC_017</strain>
    </source>
</reference>
<evidence type="ECO:0000256" key="5">
    <source>
        <dbReference type="ARBA" id="ARBA00023136"/>
    </source>
</evidence>
<dbReference type="GO" id="GO:0005886">
    <property type="term" value="C:plasma membrane"/>
    <property type="evidence" value="ECO:0007669"/>
    <property type="project" value="UniProtKB-SubCell"/>
</dbReference>
<dbReference type="PANTHER" id="PTHR10010">
    <property type="entry name" value="SOLUTE CARRIER FAMILY 34 SODIUM PHOSPHATE , MEMBER 2-RELATED"/>
    <property type="match status" value="1"/>
</dbReference>
<dbReference type="RefSeq" id="WP_092353406.1">
    <property type="nucleotide sequence ID" value="NZ_BLMI01000272.1"/>
</dbReference>
<dbReference type="Proteomes" id="UP000490821">
    <property type="component" value="Unassembled WGS sequence"/>
</dbReference>
<sequence length="556" mass="61446">MTLADIDWPMILAGLGLFLFGIEYMGDGLKNYSGDKLKNIIDKYTSSPFKGILIGAFVTCLIQSSSGTTALAIGLIRSGLMTLEQSIGIIMGANIGTVITSVFVGLKISQYAVYFIILGAVFLMFSKNKKAKYMGQIIFGFGCLFYGLELMGDNLANISKVPEFTQVANYLSQNPWLGLLGGTLLTTAVQSSAAVIAIAQQMYGAGAIGLSIALPFLFGSNIGTTITAVLASFGGTVPAKRAAFFHVLFNVVGSLLFMLVLSPFTIVIQWLAKTMNILPELQLSVAHGIFNIITTAFFFPLIPLIVKLIKKILPSSKKEINMDLSELDQNVVLLFPSHALAVAKNKIIEMGHITIEAVEGIRAYFNNKNSVAKDSVYELENAINTLDTKITDYLVLISHETLNDHDSNDYLANMKTIKDLERIGDLCINIVKYYEAIYDEKEDFSDEARKDLETMMNMVIDMLHHAVKAFDGHLIDDINYVDEKEADLDYFNKKAKQRHIKRVSHKIEKSTLVNSTYVDILANLERMGDHCQNIAEAYILEESAYNNEEPESAFSK</sequence>